<accession>A0A4R5U3A4</accession>
<proteinExistence type="predicted"/>
<keyword evidence="5" id="KW-0902">Two-component regulatory system</keyword>
<dbReference type="PANTHER" id="PTHR24421:SF10">
    <property type="entry name" value="NITRATE_NITRITE SENSOR PROTEIN NARQ"/>
    <property type="match status" value="1"/>
</dbReference>
<comment type="catalytic activity">
    <reaction evidence="1">
        <text>ATP + protein L-histidine = ADP + protein N-phospho-L-histidine.</text>
        <dbReference type="EC" id="2.7.13.3"/>
    </reaction>
</comment>
<evidence type="ECO:0000256" key="4">
    <source>
        <dbReference type="ARBA" id="ARBA00022777"/>
    </source>
</evidence>
<dbReference type="PANTHER" id="PTHR24421">
    <property type="entry name" value="NITRATE/NITRITE SENSOR PROTEIN NARX-RELATED"/>
    <property type="match status" value="1"/>
</dbReference>
<dbReference type="SMART" id="SM00387">
    <property type="entry name" value="HATPase_c"/>
    <property type="match status" value="1"/>
</dbReference>
<dbReference type="RefSeq" id="WP_133402573.1">
    <property type="nucleotide sequence ID" value="NZ_SMTK01000001.1"/>
</dbReference>
<feature type="domain" description="Histidine kinase/HSP90-like ATPase" evidence="8">
    <location>
        <begin position="567"/>
        <end position="659"/>
    </location>
</feature>
<organism evidence="9 10">
    <name type="scientific">Arthrobacter crusticola</name>
    <dbReference type="NCBI Taxonomy" id="2547960"/>
    <lineage>
        <taxon>Bacteria</taxon>
        <taxon>Bacillati</taxon>
        <taxon>Actinomycetota</taxon>
        <taxon>Actinomycetes</taxon>
        <taxon>Micrococcales</taxon>
        <taxon>Micrococcaceae</taxon>
        <taxon>Arthrobacter</taxon>
    </lineage>
</organism>
<dbReference type="InterPro" id="IPR036890">
    <property type="entry name" value="HATPase_C_sf"/>
</dbReference>
<keyword evidence="4" id="KW-0418">Kinase</keyword>
<dbReference type="SMART" id="SM00065">
    <property type="entry name" value="GAF"/>
    <property type="match status" value="2"/>
</dbReference>
<dbReference type="Pfam" id="PF02518">
    <property type="entry name" value="HATPase_c"/>
    <property type="match status" value="1"/>
</dbReference>
<evidence type="ECO:0000256" key="3">
    <source>
        <dbReference type="ARBA" id="ARBA00022679"/>
    </source>
</evidence>
<evidence type="ECO:0000256" key="1">
    <source>
        <dbReference type="ARBA" id="ARBA00000085"/>
    </source>
</evidence>
<evidence type="ECO:0000259" key="7">
    <source>
        <dbReference type="SMART" id="SM00065"/>
    </source>
</evidence>
<dbReference type="Pfam" id="PF01590">
    <property type="entry name" value="GAF"/>
    <property type="match status" value="1"/>
</dbReference>
<dbReference type="Gene3D" id="3.30.450.40">
    <property type="match status" value="2"/>
</dbReference>
<evidence type="ECO:0000256" key="2">
    <source>
        <dbReference type="ARBA" id="ARBA00012438"/>
    </source>
</evidence>
<dbReference type="SUPFAM" id="SSF55874">
    <property type="entry name" value="ATPase domain of HSP90 chaperone/DNA topoisomerase II/histidine kinase"/>
    <property type="match status" value="1"/>
</dbReference>
<evidence type="ECO:0000313" key="10">
    <source>
        <dbReference type="Proteomes" id="UP000295411"/>
    </source>
</evidence>
<dbReference type="OrthoDB" id="5242012at2"/>
<gene>
    <name evidence="9" type="ORF">E2F48_03480</name>
</gene>
<comment type="caution">
    <text evidence="9">The sequence shown here is derived from an EMBL/GenBank/DDBJ whole genome shotgun (WGS) entry which is preliminary data.</text>
</comment>
<dbReference type="GO" id="GO:0000160">
    <property type="term" value="P:phosphorelay signal transduction system"/>
    <property type="evidence" value="ECO:0007669"/>
    <property type="project" value="UniProtKB-KW"/>
</dbReference>
<dbReference type="CDD" id="cd16917">
    <property type="entry name" value="HATPase_UhpB-NarQ-NarX-like"/>
    <property type="match status" value="1"/>
</dbReference>
<dbReference type="InterPro" id="IPR029016">
    <property type="entry name" value="GAF-like_dom_sf"/>
</dbReference>
<evidence type="ECO:0000256" key="6">
    <source>
        <dbReference type="SAM" id="MobiDB-lite"/>
    </source>
</evidence>
<evidence type="ECO:0000259" key="8">
    <source>
        <dbReference type="SMART" id="SM00387"/>
    </source>
</evidence>
<dbReference type="Proteomes" id="UP000295411">
    <property type="component" value="Unassembled WGS sequence"/>
</dbReference>
<reference evidence="9 10" key="1">
    <citation type="submission" date="2019-03" db="EMBL/GenBank/DDBJ databases">
        <title>Arthrobacter sp. nov., an bacterium isolated from biocrust in Mu Us Desert.</title>
        <authorList>
            <person name="Lixiong L."/>
        </authorList>
    </citation>
    <scope>NUCLEOTIDE SEQUENCE [LARGE SCALE GENOMIC DNA]</scope>
    <source>
        <strain evidence="9 10">SLN-3</strain>
    </source>
</reference>
<dbReference type="SUPFAM" id="SSF55781">
    <property type="entry name" value="GAF domain-like"/>
    <property type="match status" value="2"/>
</dbReference>
<dbReference type="InterPro" id="IPR050482">
    <property type="entry name" value="Sensor_HK_TwoCompSys"/>
</dbReference>
<feature type="domain" description="GAF" evidence="7">
    <location>
        <begin position="38"/>
        <end position="179"/>
    </location>
</feature>
<dbReference type="EC" id="2.7.13.3" evidence="2"/>
<feature type="region of interest" description="Disordered" evidence="6">
    <location>
        <begin position="639"/>
        <end position="667"/>
    </location>
</feature>
<dbReference type="EMBL" id="SMTK01000001">
    <property type="protein sequence ID" value="TDK28166.1"/>
    <property type="molecule type" value="Genomic_DNA"/>
</dbReference>
<dbReference type="GO" id="GO:0004673">
    <property type="term" value="F:protein histidine kinase activity"/>
    <property type="evidence" value="ECO:0007669"/>
    <property type="project" value="UniProtKB-EC"/>
</dbReference>
<feature type="domain" description="GAF" evidence="7">
    <location>
        <begin position="320"/>
        <end position="456"/>
    </location>
</feature>
<protein>
    <recommendedName>
        <fullName evidence="2">histidine kinase</fullName>
        <ecNumber evidence="2">2.7.13.3</ecNumber>
    </recommendedName>
</protein>
<dbReference type="InterPro" id="IPR003594">
    <property type="entry name" value="HATPase_dom"/>
</dbReference>
<dbReference type="AlphaFoldDB" id="A0A4R5U3A4"/>
<dbReference type="InterPro" id="IPR003018">
    <property type="entry name" value="GAF"/>
</dbReference>
<evidence type="ECO:0000256" key="5">
    <source>
        <dbReference type="ARBA" id="ARBA00023012"/>
    </source>
</evidence>
<keyword evidence="10" id="KW-1185">Reference proteome</keyword>
<keyword evidence="3" id="KW-0808">Transferase</keyword>
<sequence>MSPSELPVPDHDLEGLQRLASEGRSLRDIADLVARASRTEDVFQLAAIEASRQLDGDAVTITRYTAGDEITVVAAHAGPTPIGTRIKFGPGTQPYRVRHQKSSVRVDDFRLEVNAALAEKYGLRACVSVPVIIEGVVWGAFSATSLTGPLPRRTEDRLESFAQLVVTTIANIEAREELSAIAQHDLAIRLLAEQSVTGTSSETAVAMTVAHALTLRGVARASINPDPMTLSSPPESPTSTAEDHLSLSYPIQTHERTWAYLEIEAQAHQLPDTTSARLGNLAQVAGQVVSAILTRLHLRHLAEEQAALRRIAELIASGAAPSDVFHSIAAELSRLLADSPVVLVRFDADGPVIAAACQSGIAAGTRLPAVKETPVERSQRGSRHLDEITSAARWVFGGDAEAHAGVPVTVADQLSGALLVAPRPDSTADPAGTDLEAFADLAAATFANARAREALIASRERMVKAANDARHQLQRDVHDGAQQRLVHTILALKLARDRGAHGMSTAALIQEALMHAEEANRQLRDLVRGILPVALTRGGLVAGIESFVTDLPVPVTLHLLLPRLPGTVETTGYFTAAEAITNAIKHAHAEHVDVAAWLSEAGDELHLRVRDDGVGGADPDMGTGLTGLTDRIEAAGGTITITSPPGSGTDLDVTLPLSSASQHDRDR</sequence>
<name>A0A4R5U3A4_9MICC</name>
<dbReference type="Gene3D" id="3.30.565.10">
    <property type="entry name" value="Histidine kinase-like ATPase, C-terminal domain"/>
    <property type="match status" value="1"/>
</dbReference>
<evidence type="ECO:0000313" key="9">
    <source>
        <dbReference type="EMBL" id="TDK28166.1"/>
    </source>
</evidence>